<sequence>MTFLQPSPAVMALLSLQTFLYLPLLAILAACRTGAARGPSRWLGLASLALALMGMAAHFGPPLLNLYTGPLPRLATLMTKPAGGMMLPLIASVPLLASGFVAGRAWKWVDWAHVVLLAVLLGLWGYTRFY</sequence>
<feature type="transmembrane region" description="Helical" evidence="1">
    <location>
        <begin position="12"/>
        <end position="30"/>
    </location>
</feature>
<protein>
    <submittedName>
        <fullName evidence="2">Uncharacterized protein</fullName>
    </submittedName>
</protein>
<keyword evidence="3" id="KW-1185">Reference proteome</keyword>
<dbReference type="AlphaFoldDB" id="A0A975WBL1"/>
<feature type="transmembrane region" description="Helical" evidence="1">
    <location>
        <begin position="108"/>
        <end position="127"/>
    </location>
</feature>
<gene>
    <name evidence="2" type="ORF">SAMN04487940_110125</name>
</gene>
<dbReference type="EMBL" id="FNYY01000010">
    <property type="protein sequence ID" value="SEJ78406.1"/>
    <property type="molecule type" value="Genomic_DNA"/>
</dbReference>
<proteinExistence type="predicted"/>
<reference evidence="2 3" key="1">
    <citation type="submission" date="2016-10" db="EMBL/GenBank/DDBJ databases">
        <authorList>
            <person name="Varghese N."/>
            <person name="Submissions S."/>
        </authorList>
    </citation>
    <scope>NUCLEOTIDE SEQUENCE [LARGE SCALE GENOMIC DNA]</scope>
    <source>
        <strain evidence="2 3">FF3</strain>
    </source>
</reference>
<evidence type="ECO:0000313" key="2">
    <source>
        <dbReference type="EMBL" id="SEJ78406.1"/>
    </source>
</evidence>
<dbReference type="RefSeq" id="WP_074837241.1">
    <property type="nucleotide sequence ID" value="NZ_CATMKJ010000013.1"/>
</dbReference>
<evidence type="ECO:0000313" key="3">
    <source>
        <dbReference type="Proteomes" id="UP000182932"/>
    </source>
</evidence>
<feature type="transmembrane region" description="Helical" evidence="1">
    <location>
        <begin position="81"/>
        <end position="101"/>
    </location>
</feature>
<dbReference type="GeneID" id="80819188"/>
<feature type="transmembrane region" description="Helical" evidence="1">
    <location>
        <begin position="42"/>
        <end position="61"/>
    </location>
</feature>
<keyword evidence="1" id="KW-0812">Transmembrane</keyword>
<dbReference type="Proteomes" id="UP000182932">
    <property type="component" value="Unassembled WGS sequence"/>
</dbReference>
<accession>A0A975WBL1</accession>
<evidence type="ECO:0000256" key="1">
    <source>
        <dbReference type="SAM" id="Phobius"/>
    </source>
</evidence>
<keyword evidence="1" id="KW-1133">Transmembrane helix</keyword>
<name>A0A975WBL1_9RHOB</name>
<keyword evidence="1" id="KW-0472">Membrane</keyword>
<organism evidence="2 3">
    <name type="scientific">Marinovum algicola</name>
    <dbReference type="NCBI Taxonomy" id="42444"/>
    <lineage>
        <taxon>Bacteria</taxon>
        <taxon>Pseudomonadati</taxon>
        <taxon>Pseudomonadota</taxon>
        <taxon>Alphaproteobacteria</taxon>
        <taxon>Rhodobacterales</taxon>
        <taxon>Roseobacteraceae</taxon>
        <taxon>Marinovum</taxon>
    </lineage>
</organism>
<comment type="caution">
    <text evidence="2">The sequence shown here is derived from an EMBL/GenBank/DDBJ whole genome shotgun (WGS) entry which is preliminary data.</text>
</comment>